<sequence>MATPYRYIAPYRHLEPAERLMIERMWGHGLSVRFIAKAINRAPSTVSRELERNRFGQYYSGTMAQQLAEARKTWGATANIRYRAYGLRKRRYTHRISHNMICWTSDLNHYLRLGINTRQRRLLGSFFKKPSLFKAENKPFGFRRALLLYKTIQLQARLNKDTLHHQDSITKHDYSPNIPPPNKTTIALFALVDHPVFSNQAA</sequence>
<dbReference type="KEGG" id="fax:FUAX_05730"/>
<dbReference type="Pfam" id="PF13936">
    <property type="entry name" value="HTH_38"/>
    <property type="match status" value="1"/>
</dbReference>
<reference evidence="2 3" key="1">
    <citation type="submission" date="2021-12" db="EMBL/GenBank/DDBJ databases">
        <title>Genome sequencing of bacteria with rrn-lacking chromosome and rrn-plasmid.</title>
        <authorList>
            <person name="Anda M."/>
            <person name="Iwasaki W."/>
        </authorList>
    </citation>
    <scope>NUCLEOTIDE SEQUENCE [LARGE SCALE GENOMIC DNA]</scope>
    <source>
        <strain evidence="2 3">DSM 100852</strain>
    </source>
</reference>
<dbReference type="EMBL" id="AP025314">
    <property type="protein sequence ID" value="BDD08141.1"/>
    <property type="molecule type" value="Genomic_DNA"/>
</dbReference>
<evidence type="ECO:0000259" key="1">
    <source>
        <dbReference type="Pfam" id="PF13936"/>
    </source>
</evidence>
<feature type="domain" description="Transposase IS30-like HTH" evidence="1">
    <location>
        <begin position="11"/>
        <end position="53"/>
    </location>
</feature>
<keyword evidence="3" id="KW-1185">Reference proteome</keyword>
<protein>
    <recommendedName>
        <fullName evidence="1">Transposase IS30-like HTH domain-containing protein</fullName>
    </recommendedName>
</protein>
<dbReference type="InterPro" id="IPR025246">
    <property type="entry name" value="IS30-like_HTH"/>
</dbReference>
<gene>
    <name evidence="2" type="ORF">FUAX_05730</name>
</gene>
<dbReference type="GO" id="GO:0005829">
    <property type="term" value="C:cytosol"/>
    <property type="evidence" value="ECO:0007669"/>
    <property type="project" value="TreeGrafter"/>
</dbReference>
<dbReference type="AlphaFoldDB" id="A0AAU9D5R6"/>
<accession>A0AAU9D5R6</accession>
<dbReference type="PANTHER" id="PTHR10948:SF23">
    <property type="entry name" value="TRANSPOSASE INSI FOR INSERTION SEQUENCE ELEMENT IS30A-RELATED"/>
    <property type="match status" value="1"/>
</dbReference>
<evidence type="ECO:0000313" key="2">
    <source>
        <dbReference type="EMBL" id="BDD08141.1"/>
    </source>
</evidence>
<dbReference type="Proteomes" id="UP001348817">
    <property type="component" value="Chromosome"/>
</dbReference>
<proteinExistence type="predicted"/>
<dbReference type="InterPro" id="IPR051917">
    <property type="entry name" value="Transposase-Integrase"/>
</dbReference>
<dbReference type="RefSeq" id="WP_421825152.1">
    <property type="nucleotide sequence ID" value="NZ_AP025314.1"/>
</dbReference>
<dbReference type="GO" id="GO:0004803">
    <property type="term" value="F:transposase activity"/>
    <property type="evidence" value="ECO:0007669"/>
    <property type="project" value="TreeGrafter"/>
</dbReference>
<dbReference type="PANTHER" id="PTHR10948">
    <property type="entry name" value="TRANSPOSASE"/>
    <property type="match status" value="1"/>
</dbReference>
<name>A0AAU9D5R6_9BACT</name>
<organism evidence="2 3">
    <name type="scientific">Fulvitalea axinellae</name>
    <dbReference type="NCBI Taxonomy" id="1182444"/>
    <lineage>
        <taxon>Bacteria</taxon>
        <taxon>Pseudomonadati</taxon>
        <taxon>Bacteroidota</taxon>
        <taxon>Cytophagia</taxon>
        <taxon>Cytophagales</taxon>
        <taxon>Persicobacteraceae</taxon>
        <taxon>Fulvitalea</taxon>
    </lineage>
</organism>
<evidence type="ECO:0000313" key="3">
    <source>
        <dbReference type="Proteomes" id="UP001348817"/>
    </source>
</evidence>
<dbReference type="GO" id="GO:0032196">
    <property type="term" value="P:transposition"/>
    <property type="evidence" value="ECO:0007669"/>
    <property type="project" value="TreeGrafter"/>
</dbReference>